<dbReference type="Pfam" id="PF01075">
    <property type="entry name" value="Glyco_transf_9"/>
    <property type="match status" value="1"/>
</dbReference>
<dbReference type="AlphaFoldDB" id="A0A6V8N0F3"/>
<dbReference type="PROSITE" id="PS50293">
    <property type="entry name" value="TPR_REGION"/>
    <property type="match status" value="2"/>
</dbReference>
<dbReference type="Pfam" id="PF00515">
    <property type="entry name" value="TPR_1"/>
    <property type="match status" value="1"/>
</dbReference>
<dbReference type="GO" id="GO:0016757">
    <property type="term" value="F:glycosyltransferase activity"/>
    <property type="evidence" value="ECO:0007669"/>
    <property type="project" value="InterPro"/>
</dbReference>
<dbReference type="InterPro" id="IPR002201">
    <property type="entry name" value="Glyco_trans_9"/>
</dbReference>
<feature type="repeat" description="TPR" evidence="1">
    <location>
        <begin position="102"/>
        <end position="135"/>
    </location>
</feature>
<dbReference type="InterPro" id="IPR011990">
    <property type="entry name" value="TPR-like_helical_dom_sf"/>
</dbReference>
<dbReference type="SUPFAM" id="SSF53756">
    <property type="entry name" value="UDP-Glycosyltransferase/glycogen phosphorylase"/>
    <property type="match status" value="2"/>
</dbReference>
<dbReference type="Pfam" id="PF13424">
    <property type="entry name" value="TPR_12"/>
    <property type="match status" value="1"/>
</dbReference>
<accession>A0A6V8N0F3</accession>
<dbReference type="RefSeq" id="WP_183349337.1">
    <property type="nucleotide sequence ID" value="NZ_BLXY01000008.1"/>
</dbReference>
<feature type="repeat" description="TPR" evidence="1">
    <location>
        <begin position="622"/>
        <end position="655"/>
    </location>
</feature>
<dbReference type="Proteomes" id="UP000568888">
    <property type="component" value="Unassembled WGS sequence"/>
</dbReference>
<feature type="repeat" description="TPR" evidence="1">
    <location>
        <begin position="170"/>
        <end position="203"/>
    </location>
</feature>
<feature type="repeat" description="TPR" evidence="1">
    <location>
        <begin position="34"/>
        <end position="67"/>
    </location>
</feature>
<name>A0A6V8N0F3_9BACT</name>
<feature type="repeat" description="TPR" evidence="1">
    <location>
        <begin position="136"/>
        <end position="169"/>
    </location>
</feature>
<dbReference type="EMBL" id="BLXY01000008">
    <property type="protein sequence ID" value="GFO65347.1"/>
    <property type="molecule type" value="Genomic_DNA"/>
</dbReference>
<dbReference type="Pfam" id="PF13432">
    <property type="entry name" value="TPR_16"/>
    <property type="match status" value="3"/>
</dbReference>
<evidence type="ECO:0000256" key="1">
    <source>
        <dbReference type="PROSITE-ProRule" id="PRU00339"/>
    </source>
</evidence>
<dbReference type="PANTHER" id="PTHR44809">
    <property type="match status" value="1"/>
</dbReference>
<dbReference type="Pfam" id="PF14559">
    <property type="entry name" value="TPR_19"/>
    <property type="match status" value="1"/>
</dbReference>
<organism evidence="2">
    <name type="scientific">Geomonas paludis</name>
    <dbReference type="NCBI Taxonomy" id="2740185"/>
    <lineage>
        <taxon>Bacteria</taxon>
        <taxon>Pseudomonadati</taxon>
        <taxon>Thermodesulfobacteriota</taxon>
        <taxon>Desulfuromonadia</taxon>
        <taxon>Geobacterales</taxon>
        <taxon>Geobacteraceae</taxon>
        <taxon>Geomonas</taxon>
    </lineage>
</organism>
<keyword evidence="1" id="KW-0802">TPR repeat</keyword>
<dbReference type="SUPFAM" id="SSF48452">
    <property type="entry name" value="TPR-like"/>
    <property type="match status" value="2"/>
</dbReference>
<dbReference type="Gene3D" id="1.25.40.10">
    <property type="entry name" value="Tetratricopeptide repeat domain"/>
    <property type="match status" value="5"/>
</dbReference>
<comment type="caution">
    <text evidence="2">The sequence shown here is derived from an EMBL/GenBank/DDBJ whole genome shotgun (WGS) entry which is preliminary data.</text>
</comment>
<feature type="repeat" description="TPR" evidence="1">
    <location>
        <begin position="656"/>
        <end position="689"/>
    </location>
</feature>
<feature type="repeat" description="TPR" evidence="1">
    <location>
        <begin position="554"/>
        <end position="587"/>
    </location>
</feature>
<gene>
    <name evidence="2" type="ORF">GMPD_32660</name>
</gene>
<sequence>MQSRDELKRALAENRFERADELCRELLRETPDDVDLLTLSGVLARLLGRPEQALEAFSRAAGLDPAQAELHNNLGVVLEDLGRLEQAQQSYRAALELKPDYPEAMGNLGNVLLKLGEVDAAVARFCDAIALDPGYGNAYYHLGHALRAQGEWQGAAQCYRKVVELQPDHLKGWVNLGGSLLSLNQFDDALPALRVALALDPESVDAHWNLALALLALGDYRDGWREYQWRLKDPAGAFDTGFMGRQLWDGSPLAGRTLLLRAEQGFGDAIQFFRYAQLLARQGNKVVLECRRELLPLFAGQGDGLTLFAAGEAPPPFDTYAYLLSLPHLLGTALESIPPQTPPLKADAALSAQWRARMAPGTGLRVGVVWAGSAGYKRDRYRSLAAQALAPLAAVPGVTLYNLQLGAAAEELALLSGGGTCVDLSAGLEDFAHTAALIDNLDLVVAVDTAVAHLAAAMAKPVQLMLPFSCDWRWLQGRSDSPWYPSVTLHRQPAPGQWQPVIEAVAREMAPLPEAALEDPNQLFREANRLRGEGDLAGAVRLYRALLERLPECAEVYNNLGLAQQDQGLLVEAEGSYRRAMELKPTLADAYNNLGTLLVGRAQHDDAEPLFRRAVALNPGYLPAYVNLGACLQVLEEPAQAVELYRQAIALDPGYLEARINLGTAYQDLMQPQQAIATYRELLRLAPEHPEAHWNLALSLLSVGDYENGWREYQWRLAGCEPELAVPVWRGEELCGRTILLQCEQGLGDTLQFIRYAPLVAQRGGRVVVRCQIPALKPLLARVPGVAAVCGPADELPPCDCQVQLISLPHLFGTTLEQMPPWRPYLFPEQRRAALWSLMLEEGATLKVGLVWRGGPLPRNRACPFKHFAALADMPGVLFYSLQLGEAPDTDLLPAVDLAPQIKDFGDTAAILAGLDLLITVDTAAAHLGGGMGIPVWLLLPYSCDWRWFAEREDSPWYPAMRIFRQGRPGDWPGVMGRIRALLQERLSCQ</sequence>
<dbReference type="PROSITE" id="PS50005">
    <property type="entry name" value="TPR"/>
    <property type="match status" value="9"/>
</dbReference>
<feature type="repeat" description="TPR" evidence="1">
    <location>
        <begin position="68"/>
        <end position="101"/>
    </location>
</feature>
<evidence type="ECO:0000313" key="2">
    <source>
        <dbReference type="EMBL" id="GFO65347.1"/>
    </source>
</evidence>
<proteinExistence type="predicted"/>
<feature type="repeat" description="TPR" evidence="1">
    <location>
        <begin position="588"/>
        <end position="621"/>
    </location>
</feature>
<protein>
    <submittedName>
        <fullName evidence="2">Uncharacterized protein</fullName>
    </submittedName>
</protein>
<dbReference type="SMART" id="SM00028">
    <property type="entry name" value="TPR"/>
    <property type="match status" value="10"/>
</dbReference>
<dbReference type="Gene3D" id="3.40.50.2000">
    <property type="entry name" value="Glycogen Phosphorylase B"/>
    <property type="match status" value="2"/>
</dbReference>
<dbReference type="InterPro" id="IPR052943">
    <property type="entry name" value="TMTC_O-mannosyl-trnsfr"/>
</dbReference>
<dbReference type="InterPro" id="IPR019734">
    <property type="entry name" value="TPR_rpt"/>
</dbReference>
<reference evidence="2" key="1">
    <citation type="journal article" date="2021" name="Int. J. Syst. Evol. Microbiol.">
        <title>Geomonas silvestris sp. nov., Geomonas paludis sp. nov. and Geomonas limicola sp. nov., isolated from terrestrial environments, and emended description of the genus Geomonas.</title>
        <authorList>
            <person name="Itoh H."/>
            <person name="Xu Z."/>
            <person name="Masuda Y."/>
            <person name="Ushijima N."/>
            <person name="Hayakawa C."/>
            <person name="Shiratori Y."/>
            <person name="Senoo K."/>
        </authorList>
    </citation>
    <scope>NUCLEOTIDE SEQUENCE</scope>
    <source>
        <strain evidence="2">Red736</strain>
    </source>
</reference>
<dbReference type="PANTHER" id="PTHR44809:SF1">
    <property type="entry name" value="PROTEIN O-MANNOSYL-TRANSFERASE TMTC1"/>
    <property type="match status" value="1"/>
</dbReference>